<evidence type="ECO:0000313" key="1">
    <source>
        <dbReference type="EMBL" id="GGY87486.1"/>
    </source>
</evidence>
<accession>A0ABQ3BEP1</accession>
<dbReference type="EMBL" id="BMYZ01000004">
    <property type="protein sequence ID" value="GGY87486.1"/>
    <property type="molecule type" value="Genomic_DNA"/>
</dbReference>
<protein>
    <recommendedName>
        <fullName evidence="3">VOC domain-containing protein</fullName>
    </recommendedName>
</protein>
<evidence type="ECO:0008006" key="3">
    <source>
        <dbReference type="Google" id="ProtNLM"/>
    </source>
</evidence>
<dbReference type="Proteomes" id="UP000619761">
    <property type="component" value="Unassembled WGS sequence"/>
</dbReference>
<organism evidence="1 2">
    <name type="scientific">Cellvibrio zantedeschiae</name>
    <dbReference type="NCBI Taxonomy" id="1237077"/>
    <lineage>
        <taxon>Bacteria</taxon>
        <taxon>Pseudomonadati</taxon>
        <taxon>Pseudomonadota</taxon>
        <taxon>Gammaproteobacteria</taxon>
        <taxon>Cellvibrionales</taxon>
        <taxon>Cellvibrionaceae</taxon>
        <taxon>Cellvibrio</taxon>
    </lineage>
</organism>
<dbReference type="RefSeq" id="WP_189421146.1">
    <property type="nucleotide sequence ID" value="NZ_BMYZ01000004.1"/>
</dbReference>
<name>A0ABQ3BEP1_9GAMM</name>
<reference evidence="2" key="1">
    <citation type="journal article" date="2019" name="Int. J. Syst. Evol. Microbiol.">
        <title>The Global Catalogue of Microorganisms (GCM) 10K type strain sequencing project: providing services to taxonomists for standard genome sequencing and annotation.</title>
        <authorList>
            <consortium name="The Broad Institute Genomics Platform"/>
            <consortium name="The Broad Institute Genome Sequencing Center for Infectious Disease"/>
            <person name="Wu L."/>
            <person name="Ma J."/>
        </authorList>
    </citation>
    <scope>NUCLEOTIDE SEQUENCE [LARGE SCALE GENOMIC DNA]</scope>
    <source>
        <strain evidence="2">KCTC 32239</strain>
    </source>
</reference>
<evidence type="ECO:0000313" key="2">
    <source>
        <dbReference type="Proteomes" id="UP000619761"/>
    </source>
</evidence>
<proteinExistence type="predicted"/>
<keyword evidence="2" id="KW-1185">Reference proteome</keyword>
<sequence>MVYINLSVINIEETINFFTTVLRIFDVMGTRLVCNSGIKLIIDIHKAGSESHLSAFDTNTHVPLCFGIHHGECIKIKILNHLKELEIEHDFTSNIAGELLKLKDPSGNRITIMSHYGGIL</sequence>
<comment type="caution">
    <text evidence="1">The sequence shown here is derived from an EMBL/GenBank/DDBJ whole genome shotgun (WGS) entry which is preliminary data.</text>
</comment>
<gene>
    <name evidence="1" type="ORF">GCM10011613_35850</name>
</gene>